<protein>
    <submittedName>
        <fullName evidence="1">Uncharacterized protein</fullName>
    </submittedName>
</protein>
<dbReference type="AlphaFoldDB" id="A0A016TBN3"/>
<accession>A0A016TBN3</accession>
<dbReference type="Proteomes" id="UP000024635">
    <property type="component" value="Unassembled WGS sequence"/>
</dbReference>
<reference evidence="2" key="1">
    <citation type="journal article" date="2015" name="Nat. Genet.">
        <title>The genome and transcriptome of the zoonotic hookworm Ancylostoma ceylanicum identify infection-specific gene families.</title>
        <authorList>
            <person name="Schwarz E.M."/>
            <person name="Hu Y."/>
            <person name="Antoshechkin I."/>
            <person name="Miller M.M."/>
            <person name="Sternberg P.W."/>
            <person name="Aroian R.V."/>
        </authorList>
    </citation>
    <scope>NUCLEOTIDE SEQUENCE</scope>
    <source>
        <strain evidence="2">HY135</strain>
    </source>
</reference>
<dbReference type="EMBL" id="JARK01001454">
    <property type="protein sequence ID" value="EYC00082.1"/>
    <property type="molecule type" value="Genomic_DNA"/>
</dbReference>
<evidence type="ECO:0000313" key="2">
    <source>
        <dbReference type="Proteomes" id="UP000024635"/>
    </source>
</evidence>
<name>A0A016TBN3_9BILA</name>
<keyword evidence="2" id="KW-1185">Reference proteome</keyword>
<sequence>MTGGFWSWAKATRRDNRELAVQLQCHYDEIAAHLHRLGKTWKFGVRIPHALIGHQLQVRTDTSIIFFFKISMKFRLARQLATDDKNWMVWVDDTRTRHGLDGEILGSQRQDQNCIPRGQCMAFDELARDYPFENCYHRILLLQRGSTTQD</sequence>
<gene>
    <name evidence="1" type="primary">Acey_s0118.g763</name>
    <name evidence="1" type="ORF">Y032_0118g763</name>
</gene>
<comment type="caution">
    <text evidence="1">The sequence shown here is derived from an EMBL/GenBank/DDBJ whole genome shotgun (WGS) entry which is preliminary data.</text>
</comment>
<organism evidence="1 2">
    <name type="scientific">Ancylostoma ceylanicum</name>
    <dbReference type="NCBI Taxonomy" id="53326"/>
    <lineage>
        <taxon>Eukaryota</taxon>
        <taxon>Metazoa</taxon>
        <taxon>Ecdysozoa</taxon>
        <taxon>Nematoda</taxon>
        <taxon>Chromadorea</taxon>
        <taxon>Rhabditida</taxon>
        <taxon>Rhabditina</taxon>
        <taxon>Rhabditomorpha</taxon>
        <taxon>Strongyloidea</taxon>
        <taxon>Ancylostomatidae</taxon>
        <taxon>Ancylostomatinae</taxon>
        <taxon>Ancylostoma</taxon>
    </lineage>
</organism>
<proteinExistence type="predicted"/>
<evidence type="ECO:0000313" key="1">
    <source>
        <dbReference type="EMBL" id="EYC00082.1"/>
    </source>
</evidence>